<dbReference type="RefSeq" id="WP_307282572.1">
    <property type="nucleotide sequence ID" value="NZ_JAUSZT010000003.1"/>
</dbReference>
<comment type="caution">
    <text evidence="1">The sequence shown here is derived from an EMBL/GenBank/DDBJ whole genome shotgun (WGS) entry which is preliminary data.</text>
</comment>
<evidence type="ECO:0000313" key="1">
    <source>
        <dbReference type="EMBL" id="MDQ0998081.1"/>
    </source>
</evidence>
<keyword evidence="2" id="KW-1185">Reference proteome</keyword>
<dbReference type="Proteomes" id="UP001237780">
    <property type="component" value="Unassembled WGS sequence"/>
</dbReference>
<reference evidence="1 2" key="1">
    <citation type="submission" date="2023-07" db="EMBL/GenBank/DDBJ databases">
        <title>Comparative genomics of wheat-associated soil bacteria to identify genetic determinants of phenazine resistance.</title>
        <authorList>
            <person name="Mouncey N."/>
        </authorList>
    </citation>
    <scope>NUCLEOTIDE SEQUENCE [LARGE SCALE GENOMIC DNA]</scope>
    <source>
        <strain evidence="1 2">W4I11</strain>
    </source>
</reference>
<organism evidence="1 2">
    <name type="scientific">Phyllobacterium ifriqiyense</name>
    <dbReference type="NCBI Taxonomy" id="314238"/>
    <lineage>
        <taxon>Bacteria</taxon>
        <taxon>Pseudomonadati</taxon>
        <taxon>Pseudomonadota</taxon>
        <taxon>Alphaproteobacteria</taxon>
        <taxon>Hyphomicrobiales</taxon>
        <taxon>Phyllobacteriaceae</taxon>
        <taxon>Phyllobacterium</taxon>
    </lineage>
</organism>
<accession>A0ABU0SBN5</accession>
<dbReference type="EMBL" id="JAUSZT010000003">
    <property type="protein sequence ID" value="MDQ0998081.1"/>
    <property type="molecule type" value="Genomic_DNA"/>
</dbReference>
<evidence type="ECO:0000313" key="2">
    <source>
        <dbReference type="Proteomes" id="UP001237780"/>
    </source>
</evidence>
<name>A0ABU0SBN5_9HYPH</name>
<gene>
    <name evidence="1" type="ORF">QFZ34_003263</name>
</gene>
<protein>
    <submittedName>
        <fullName evidence="1">Uncharacterized protein</fullName>
    </submittedName>
</protein>
<sequence>MPILDIQGKQVEVDDSFLRLSPEQQNATVDEIAEQIGIKPHQPVQLDGRDPQAAAMADMSQMTTGFQNAPQEDTDRFVRANLEASKINEMQGERGLMRRAADATSANLPFADEMYSGTVGGVARMARDGVGYGEAYKREQALQAALKEKRGTAANLIGDVAGGIALGAGVTSGPLTMGGGGTVAASRPAWGGATLMGRASGTGGKLAAGMGEGAAYGGLYGAANAEEGKRLEEAAKGSALGALTGGVFETGGNVLSRLRAPKATTPAPGVDELASASHALYEKSRAAGIAIKPGSFDKLANNVAMAAGRPNPTLRPNTLGIIDDVASMKGKPVDLQTLDELQQSVRMAMKNAQPQDKFTLDRVQKVINHYSDNVNATDITGDIRGFGYVKDARKLWAQKSKTQTIEDLLDLADVDTGKYTQSGMANTIRQRMSQLYSQIKKGKATSGWSHDEIALIRQMAKGGSNSQMVNWLSKLAPRGVISASLPQTVGATSTLALGPAGLLINAAAPIAGHLAGRAADRGAVTAANSLRDAAARGFVYRAPQLPNHLRRAISGATAGATELQ</sequence>
<proteinExistence type="predicted"/>